<organism evidence="2 3">
    <name type="scientific">Albidovulum salinarum</name>
    <dbReference type="NCBI Taxonomy" id="2984153"/>
    <lineage>
        <taxon>Bacteria</taxon>
        <taxon>Pseudomonadati</taxon>
        <taxon>Pseudomonadota</taxon>
        <taxon>Alphaproteobacteria</taxon>
        <taxon>Rhodobacterales</taxon>
        <taxon>Paracoccaceae</taxon>
        <taxon>Albidovulum</taxon>
    </lineage>
</organism>
<accession>A0ABT2X7W9</accession>
<feature type="domain" description="T6SS Phospholipase effector Tle1-like catalytic" evidence="1">
    <location>
        <begin position="22"/>
        <end position="272"/>
    </location>
</feature>
<dbReference type="SUPFAM" id="SSF53474">
    <property type="entry name" value="alpha/beta-Hydrolases"/>
    <property type="match status" value="1"/>
</dbReference>
<name>A0ABT2X7W9_9RHOB</name>
<protein>
    <submittedName>
        <fullName evidence="2">DUF2235 domain-containing protein</fullName>
    </submittedName>
</protein>
<evidence type="ECO:0000313" key="3">
    <source>
        <dbReference type="Proteomes" id="UP001209535"/>
    </source>
</evidence>
<dbReference type="PANTHER" id="PTHR33840">
    <property type="match status" value="1"/>
</dbReference>
<dbReference type="Proteomes" id="UP001209535">
    <property type="component" value="Unassembled WGS sequence"/>
</dbReference>
<sequence length="348" mass="39398">MRIGRQVETQSAVRGRGPCDHVICLDGTLSSLEPGQETNVGLIYRLLQQVPHSSRLSLYYEAGVQWHMWRNTPDVAMGRGINRQIRRAYGWLATRYRPGDRIFLFGYSRGAYAVRSLAGILDQVGLLKAEHATERNVQLAYRYYQRESESKFEAVFRRRFCHPKVEIEMIGVFDTVKALGVRLPLLWMWTEPHHEFHNHALGPVVKHGYHALALDENRAAFDPIMWETTDGDWEGRVEQVWFRGAHGDVGGQLSGLTEARPLSNIPLVWMLEKAARCGLAMPDGWRARFPTDAAVVSVGTTRGWGKAFVLRARRQVGRDPSESLHPTATARRTRAAWSLTAIGRRSGT</sequence>
<dbReference type="InterPro" id="IPR029058">
    <property type="entry name" value="AB_hydrolase_fold"/>
</dbReference>
<dbReference type="EMBL" id="JAOVQO010000020">
    <property type="protein sequence ID" value="MCU9850047.1"/>
    <property type="molecule type" value="Genomic_DNA"/>
</dbReference>
<keyword evidence="3" id="KW-1185">Reference proteome</keyword>
<comment type="caution">
    <text evidence="2">The sequence shown here is derived from an EMBL/GenBank/DDBJ whole genome shotgun (WGS) entry which is preliminary data.</text>
</comment>
<evidence type="ECO:0000313" key="2">
    <source>
        <dbReference type="EMBL" id="MCU9850047.1"/>
    </source>
</evidence>
<dbReference type="InterPro" id="IPR018712">
    <property type="entry name" value="Tle1-like_cat"/>
</dbReference>
<proteinExistence type="predicted"/>
<reference evidence="2 3" key="1">
    <citation type="submission" date="2022-10" db="EMBL/GenBank/DDBJ databases">
        <title>Defluviimonas sp. nov., isolated from ocean surface sediments.</title>
        <authorList>
            <person name="He W."/>
            <person name="Wang L."/>
            <person name="Zhang D.-F."/>
        </authorList>
    </citation>
    <scope>NUCLEOTIDE SEQUENCE [LARGE SCALE GENOMIC DNA]</scope>
    <source>
        <strain evidence="2 3">WL0024</strain>
    </source>
</reference>
<dbReference type="PANTHER" id="PTHR33840:SF1">
    <property type="entry name" value="TLE1 PHOSPHOLIPASE DOMAIN-CONTAINING PROTEIN"/>
    <property type="match status" value="1"/>
</dbReference>
<evidence type="ECO:0000259" key="1">
    <source>
        <dbReference type="Pfam" id="PF09994"/>
    </source>
</evidence>
<gene>
    <name evidence="2" type="ORF">OEZ60_18765</name>
</gene>
<dbReference type="Pfam" id="PF09994">
    <property type="entry name" value="T6SS_Tle1-like_cat"/>
    <property type="match status" value="1"/>
</dbReference>